<dbReference type="GO" id="GO:0032259">
    <property type="term" value="P:methylation"/>
    <property type="evidence" value="ECO:0007669"/>
    <property type="project" value="UniProtKB-KW"/>
</dbReference>
<protein>
    <submittedName>
        <fullName evidence="2">FkbM family methyltransferase</fullName>
    </submittedName>
</protein>
<dbReference type="NCBIfam" id="TIGR01444">
    <property type="entry name" value="fkbM_fam"/>
    <property type="match status" value="1"/>
</dbReference>
<dbReference type="GO" id="GO:0008168">
    <property type="term" value="F:methyltransferase activity"/>
    <property type="evidence" value="ECO:0007669"/>
    <property type="project" value="UniProtKB-KW"/>
</dbReference>
<dbReference type="EMBL" id="JAHUZE010000003">
    <property type="protein sequence ID" value="MBV7379908.1"/>
    <property type="molecule type" value="Genomic_DNA"/>
</dbReference>
<dbReference type="RefSeq" id="WP_218393104.1">
    <property type="nucleotide sequence ID" value="NZ_JAHUZE010000003.1"/>
</dbReference>
<dbReference type="Proteomes" id="UP000756530">
    <property type="component" value="Unassembled WGS sequence"/>
</dbReference>
<sequence>MSEQVFENEYGRYSVPEQLDTRPAVRRIKAGEVYEPKTIAFMRDAVGTGDIIHAGTFFGDFLPGLSSALAPDARIWAFEPNPASYRHATETIQLNDLTNVSLTNAALSNRSGSIHFRTHDEAGAALGGHSHFVDGSGLGVEEVASVMLDFAVPLDRPVSVLQLDIEGHEIEALWGAYHIINRWKPILVLEEFDRPRWIRKQFPRVKYERRGRLHGNVVYLPEGREL</sequence>
<evidence type="ECO:0000259" key="1">
    <source>
        <dbReference type="Pfam" id="PF05050"/>
    </source>
</evidence>
<dbReference type="PANTHER" id="PTHR34203">
    <property type="entry name" value="METHYLTRANSFERASE, FKBM FAMILY PROTEIN"/>
    <property type="match status" value="1"/>
</dbReference>
<dbReference type="PANTHER" id="PTHR34203:SF15">
    <property type="entry name" value="SLL1173 PROTEIN"/>
    <property type="match status" value="1"/>
</dbReference>
<evidence type="ECO:0000313" key="2">
    <source>
        <dbReference type="EMBL" id="MBV7379908.1"/>
    </source>
</evidence>
<comment type="caution">
    <text evidence="2">The sequence shown here is derived from an EMBL/GenBank/DDBJ whole genome shotgun (WGS) entry which is preliminary data.</text>
</comment>
<proteinExistence type="predicted"/>
<reference evidence="2 3" key="1">
    <citation type="submission" date="2021-05" db="EMBL/GenBank/DDBJ databases">
        <title>Culturable bacteria isolated from Daya Bay.</title>
        <authorList>
            <person name="Zheng W."/>
            <person name="Yu S."/>
            <person name="Huang Y."/>
        </authorList>
    </citation>
    <scope>NUCLEOTIDE SEQUENCE [LARGE SCALE GENOMIC DNA]</scope>
    <source>
        <strain evidence="2 3">DP4N28-5</strain>
    </source>
</reference>
<keyword evidence="2" id="KW-0489">Methyltransferase</keyword>
<dbReference type="Pfam" id="PF05050">
    <property type="entry name" value="Methyltransf_21"/>
    <property type="match status" value="1"/>
</dbReference>
<evidence type="ECO:0000313" key="3">
    <source>
        <dbReference type="Proteomes" id="UP000756530"/>
    </source>
</evidence>
<organism evidence="2 3">
    <name type="scientific">Maritimibacter dapengensis</name>
    <dbReference type="NCBI Taxonomy" id="2836868"/>
    <lineage>
        <taxon>Bacteria</taxon>
        <taxon>Pseudomonadati</taxon>
        <taxon>Pseudomonadota</taxon>
        <taxon>Alphaproteobacteria</taxon>
        <taxon>Rhodobacterales</taxon>
        <taxon>Roseobacteraceae</taxon>
        <taxon>Maritimibacter</taxon>
    </lineage>
</organism>
<keyword evidence="2" id="KW-0808">Transferase</keyword>
<keyword evidence="3" id="KW-1185">Reference proteome</keyword>
<dbReference type="InterPro" id="IPR052514">
    <property type="entry name" value="SAM-dependent_MTase"/>
</dbReference>
<accession>A0ABS6T5B0</accession>
<feature type="domain" description="Methyltransferase FkbM" evidence="1">
    <location>
        <begin position="69"/>
        <end position="193"/>
    </location>
</feature>
<name>A0ABS6T5B0_9RHOB</name>
<gene>
    <name evidence="2" type="ORF">KJP28_13330</name>
</gene>
<dbReference type="InterPro" id="IPR006342">
    <property type="entry name" value="FkbM_mtfrase"/>
</dbReference>